<dbReference type="InterPro" id="IPR016161">
    <property type="entry name" value="Ald_DH/histidinol_DH"/>
</dbReference>
<dbReference type="PANTHER" id="PTHR43720:SF2">
    <property type="entry name" value="2-AMINOMUCONIC SEMIALDEHYDE DEHYDROGENASE"/>
    <property type="match status" value="1"/>
</dbReference>
<dbReference type="Gene3D" id="3.40.605.10">
    <property type="entry name" value="Aldehyde Dehydrogenase, Chain A, domain 1"/>
    <property type="match status" value="1"/>
</dbReference>
<evidence type="ECO:0000256" key="2">
    <source>
        <dbReference type="ARBA" id="ARBA00023002"/>
    </source>
</evidence>
<dbReference type="Pfam" id="PF00171">
    <property type="entry name" value="Aldedh"/>
    <property type="match status" value="1"/>
</dbReference>
<gene>
    <name evidence="7" type="ORF">HCN51_43405</name>
</gene>
<evidence type="ECO:0000256" key="4">
    <source>
        <dbReference type="PROSITE-ProRule" id="PRU10007"/>
    </source>
</evidence>
<evidence type="ECO:0000256" key="3">
    <source>
        <dbReference type="ARBA" id="ARBA00023027"/>
    </source>
</evidence>
<dbReference type="SUPFAM" id="SSF53720">
    <property type="entry name" value="ALDH-like"/>
    <property type="match status" value="1"/>
</dbReference>
<comment type="similarity">
    <text evidence="1 5">Belongs to the aldehyde dehydrogenase family.</text>
</comment>
<dbReference type="PROSITE" id="PS00070">
    <property type="entry name" value="ALDEHYDE_DEHYDR_CYS"/>
    <property type="match status" value="1"/>
</dbReference>
<proteinExistence type="inferred from homology"/>
<dbReference type="PANTHER" id="PTHR43720">
    <property type="entry name" value="2-AMINOMUCONIC SEMIALDEHYDE DEHYDROGENASE"/>
    <property type="match status" value="1"/>
</dbReference>
<dbReference type="InterPro" id="IPR016160">
    <property type="entry name" value="Ald_DH_CS_CYS"/>
</dbReference>
<dbReference type="Proteomes" id="UP000696294">
    <property type="component" value="Unassembled WGS sequence"/>
</dbReference>
<feature type="active site" evidence="4">
    <location>
        <position position="284"/>
    </location>
</feature>
<organism evidence="7 8">
    <name type="scientific">Nonomuraea composti</name>
    <dbReference type="NCBI Taxonomy" id="2720023"/>
    <lineage>
        <taxon>Bacteria</taxon>
        <taxon>Bacillati</taxon>
        <taxon>Actinomycetota</taxon>
        <taxon>Actinomycetes</taxon>
        <taxon>Streptosporangiales</taxon>
        <taxon>Streptosporangiaceae</taxon>
        <taxon>Nonomuraea</taxon>
    </lineage>
</organism>
<evidence type="ECO:0000259" key="6">
    <source>
        <dbReference type="Pfam" id="PF00171"/>
    </source>
</evidence>
<accession>A0ABX1BEN4</accession>
<dbReference type="InterPro" id="IPR016162">
    <property type="entry name" value="Ald_DH_N"/>
</dbReference>
<dbReference type="PROSITE" id="PS00687">
    <property type="entry name" value="ALDEHYDE_DEHYDR_GLU"/>
    <property type="match status" value="1"/>
</dbReference>
<evidence type="ECO:0000256" key="1">
    <source>
        <dbReference type="ARBA" id="ARBA00009986"/>
    </source>
</evidence>
<dbReference type="InterPro" id="IPR029510">
    <property type="entry name" value="Ald_DH_CS_GLU"/>
</dbReference>
<dbReference type="Gene3D" id="3.40.309.10">
    <property type="entry name" value="Aldehyde Dehydrogenase, Chain A, domain 2"/>
    <property type="match status" value="1"/>
</dbReference>
<dbReference type="InterPro" id="IPR016163">
    <property type="entry name" value="Ald_DH_C"/>
</dbReference>
<dbReference type="CDD" id="cd07093">
    <property type="entry name" value="ALDH_F8_HMSADH"/>
    <property type="match status" value="1"/>
</dbReference>
<feature type="domain" description="Aldehyde dehydrogenase" evidence="6">
    <location>
        <begin position="57"/>
        <end position="502"/>
    </location>
</feature>
<keyword evidence="3" id="KW-0520">NAD</keyword>
<sequence>MARAAFGRDDAIEEVACPRNFLLSTSRTAIYTGRRGRDEERVVLTHFIGGQPVGAGKAFPVHDPVTGAVIRQVHEADPEVVDRAVRAAREAARDWAAMPVGERAGWMRRLAEGIEARFDDLVAAEIADTGKPLDQTRTLDIPRGIANFRAFADIAAQRPEDAFHLSGVLSYTVRRPLGVVAVIVPWNLPFLLMTWKLAPALVSGNTVVVKPSEQTPGSAAVFAEICAESGLPPGVVNIIFGYGSAGQLLVEHPGVDAVTFTGSTVTGRTIMRSVADRVKPISFELGGKNAGLVFEDCHLDKAVEGTVKSVFTNGGQVCLCTERVYVHRSIFEDFCARLAVRAQEVELQPMISAEHREKVLSYYALARSEGAKMLAGGSVPVFGDHRDSGYFVEPTVVTGLSEWSRFNREEIFGPVCHVTPFDSEAEAVDLANGSEYGLAATVWTTNLDRAHRVAQRLEAGLVWVNTWYLRDLRTPFGGVKLSGIGREGGTRSLDFYSEPTTITIKLEQPDA</sequence>
<evidence type="ECO:0000256" key="5">
    <source>
        <dbReference type="RuleBase" id="RU003345"/>
    </source>
</evidence>
<dbReference type="EMBL" id="JAATEP010000046">
    <property type="protein sequence ID" value="NJP96210.1"/>
    <property type="molecule type" value="Genomic_DNA"/>
</dbReference>
<protein>
    <submittedName>
        <fullName evidence="7">Aldehyde dehydrogenase family protein</fullName>
    </submittedName>
</protein>
<name>A0ABX1BEN4_9ACTN</name>
<evidence type="ECO:0000313" key="7">
    <source>
        <dbReference type="EMBL" id="NJP96210.1"/>
    </source>
</evidence>
<keyword evidence="2 5" id="KW-0560">Oxidoreductase</keyword>
<keyword evidence="8" id="KW-1185">Reference proteome</keyword>
<comment type="caution">
    <text evidence="7">The sequence shown here is derived from an EMBL/GenBank/DDBJ whole genome shotgun (WGS) entry which is preliminary data.</text>
</comment>
<evidence type="ECO:0000313" key="8">
    <source>
        <dbReference type="Proteomes" id="UP000696294"/>
    </source>
</evidence>
<reference evidence="7 8" key="1">
    <citation type="submission" date="2020-03" db="EMBL/GenBank/DDBJ databases">
        <title>WGS of actinomycetes isolated from Thailand.</title>
        <authorList>
            <person name="Thawai C."/>
        </authorList>
    </citation>
    <scope>NUCLEOTIDE SEQUENCE [LARGE SCALE GENOMIC DNA]</scope>
    <source>
        <strain evidence="7 8">FMUSA5-5</strain>
    </source>
</reference>
<dbReference type="InterPro" id="IPR015590">
    <property type="entry name" value="Aldehyde_DH_dom"/>
</dbReference>